<organism evidence="4">
    <name type="scientific">Medioppia subpectinata</name>
    <dbReference type="NCBI Taxonomy" id="1979941"/>
    <lineage>
        <taxon>Eukaryota</taxon>
        <taxon>Metazoa</taxon>
        <taxon>Ecdysozoa</taxon>
        <taxon>Arthropoda</taxon>
        <taxon>Chelicerata</taxon>
        <taxon>Arachnida</taxon>
        <taxon>Acari</taxon>
        <taxon>Acariformes</taxon>
        <taxon>Sarcoptiformes</taxon>
        <taxon>Oribatida</taxon>
        <taxon>Brachypylina</taxon>
        <taxon>Oppioidea</taxon>
        <taxon>Oppiidae</taxon>
        <taxon>Medioppia</taxon>
    </lineage>
</organism>
<evidence type="ECO:0000313" key="4">
    <source>
        <dbReference type="EMBL" id="CAD7633819.1"/>
    </source>
</evidence>
<protein>
    <recommendedName>
        <fullName evidence="6">Cuticle protein</fullName>
    </recommendedName>
</protein>
<evidence type="ECO:0000313" key="5">
    <source>
        <dbReference type="Proteomes" id="UP000759131"/>
    </source>
</evidence>
<dbReference type="OrthoDB" id="6502724at2759"/>
<accession>A0A7R9Q6Z3</accession>
<sequence>MFNFKLLVIAVTLVAIINARDYQSPSRRARTRSRANIRSPVAAASYRSPVVSSYSSAASPKRSGYVRPVRQTQQQFEGQGEGHPAPEPYSFTYDTTDEFGTTLTRTETGDANGVVSGSYQYRDATGLVRTVEYGDDGSGFRAVVNTNEPGVVSHRAADAEYIKTE</sequence>
<feature type="chain" id="PRO_5036211724" description="Cuticle protein" evidence="3">
    <location>
        <begin position="20"/>
        <end position="165"/>
    </location>
</feature>
<keyword evidence="3" id="KW-0732">Signal</keyword>
<dbReference type="EMBL" id="CAJPIZ010013444">
    <property type="protein sequence ID" value="CAG2114249.1"/>
    <property type="molecule type" value="Genomic_DNA"/>
</dbReference>
<evidence type="ECO:0008006" key="6">
    <source>
        <dbReference type="Google" id="ProtNLM"/>
    </source>
</evidence>
<dbReference type="InterPro" id="IPR000618">
    <property type="entry name" value="Insect_cuticle"/>
</dbReference>
<dbReference type="Pfam" id="PF00379">
    <property type="entry name" value="Chitin_bind_4"/>
    <property type="match status" value="1"/>
</dbReference>
<gene>
    <name evidence="4" type="ORF">OSB1V03_LOCUS14215</name>
</gene>
<feature type="compositionally biased region" description="Low complexity" evidence="2">
    <location>
        <begin position="54"/>
        <end position="63"/>
    </location>
</feature>
<dbReference type="InterPro" id="IPR029070">
    <property type="entry name" value="Chitinase_insertion_sf"/>
</dbReference>
<dbReference type="EMBL" id="OC868019">
    <property type="protein sequence ID" value="CAD7633819.1"/>
    <property type="molecule type" value="Genomic_DNA"/>
</dbReference>
<dbReference type="PROSITE" id="PS51155">
    <property type="entry name" value="CHIT_BIND_RR_2"/>
    <property type="match status" value="1"/>
</dbReference>
<feature type="region of interest" description="Disordered" evidence="2">
    <location>
        <begin position="54"/>
        <end position="94"/>
    </location>
</feature>
<dbReference type="PANTHER" id="PTHR10380">
    <property type="entry name" value="CUTICLE PROTEIN"/>
    <property type="match status" value="1"/>
</dbReference>
<dbReference type="GO" id="GO:0008010">
    <property type="term" value="F:structural constituent of chitin-based larval cuticle"/>
    <property type="evidence" value="ECO:0007669"/>
    <property type="project" value="TreeGrafter"/>
</dbReference>
<dbReference type="InterPro" id="IPR050468">
    <property type="entry name" value="Cuticle_Struct_Prot"/>
</dbReference>
<dbReference type="Gene3D" id="3.10.50.10">
    <property type="match status" value="1"/>
</dbReference>
<feature type="signal peptide" evidence="3">
    <location>
        <begin position="1"/>
        <end position="19"/>
    </location>
</feature>
<keyword evidence="1" id="KW-0193">Cuticle</keyword>
<proteinExistence type="predicted"/>
<reference evidence="4" key="1">
    <citation type="submission" date="2020-11" db="EMBL/GenBank/DDBJ databases">
        <authorList>
            <person name="Tran Van P."/>
        </authorList>
    </citation>
    <scope>NUCLEOTIDE SEQUENCE</scope>
</reference>
<name>A0A7R9Q6Z3_9ACAR</name>
<dbReference type="AlphaFoldDB" id="A0A7R9Q6Z3"/>
<evidence type="ECO:0000256" key="3">
    <source>
        <dbReference type="SAM" id="SignalP"/>
    </source>
</evidence>
<dbReference type="Proteomes" id="UP000759131">
    <property type="component" value="Unassembled WGS sequence"/>
</dbReference>
<dbReference type="GO" id="GO:0062129">
    <property type="term" value="C:chitin-based extracellular matrix"/>
    <property type="evidence" value="ECO:0007669"/>
    <property type="project" value="TreeGrafter"/>
</dbReference>
<keyword evidence="5" id="KW-1185">Reference proteome</keyword>
<evidence type="ECO:0000256" key="2">
    <source>
        <dbReference type="SAM" id="MobiDB-lite"/>
    </source>
</evidence>
<evidence type="ECO:0000256" key="1">
    <source>
        <dbReference type="PROSITE-ProRule" id="PRU00497"/>
    </source>
</evidence>